<keyword evidence="2" id="KW-0813">Transport</keyword>
<dbReference type="InterPro" id="IPR015260">
    <property type="entry name" value="Syntaxin-6/10/61_N"/>
</dbReference>
<keyword evidence="9" id="KW-0175">Coiled coil</keyword>
<dbReference type="Pfam" id="PF09177">
    <property type="entry name" value="STX6_10_61_N"/>
    <property type="match status" value="1"/>
</dbReference>
<dbReference type="Gene3D" id="1.20.58.90">
    <property type="match status" value="1"/>
</dbReference>
<keyword evidence="6" id="KW-0333">Golgi apparatus</keyword>
<evidence type="ECO:0000256" key="9">
    <source>
        <dbReference type="SAM" id="Coils"/>
    </source>
</evidence>
<gene>
    <name evidence="11" type="primary">SNR15</name>
    <name evidence="11" type="ORF">Naga_100007g127</name>
</gene>
<evidence type="ECO:0000256" key="2">
    <source>
        <dbReference type="ARBA" id="ARBA00022448"/>
    </source>
</evidence>
<feature type="coiled-coil region" evidence="9">
    <location>
        <begin position="46"/>
        <end position="73"/>
    </location>
</feature>
<keyword evidence="7" id="KW-0472">Membrane</keyword>
<dbReference type="CDD" id="cd21442">
    <property type="entry name" value="SNARE_NTD_STX6-like"/>
    <property type="match status" value="1"/>
</dbReference>
<evidence type="ECO:0000259" key="10">
    <source>
        <dbReference type="Pfam" id="PF09177"/>
    </source>
</evidence>
<reference evidence="11 12" key="1">
    <citation type="journal article" date="2014" name="Mol. Plant">
        <title>Chromosome Scale Genome Assembly and Transcriptome Profiling of Nannochloropsis gaditana in Nitrogen Depletion.</title>
        <authorList>
            <person name="Corteggiani Carpinelli E."/>
            <person name="Telatin A."/>
            <person name="Vitulo N."/>
            <person name="Forcato C."/>
            <person name="D'Angelo M."/>
            <person name="Schiavon R."/>
            <person name="Vezzi A."/>
            <person name="Giacometti G.M."/>
            <person name="Morosinotto T."/>
            <person name="Valle G."/>
        </authorList>
    </citation>
    <scope>NUCLEOTIDE SEQUENCE [LARGE SCALE GENOMIC DNA]</scope>
    <source>
        <strain evidence="11 12">B-31</strain>
    </source>
</reference>
<comment type="caution">
    <text evidence="11">The sequence shown here is derived from an EMBL/GenBank/DDBJ whole genome shotgun (WGS) entry which is preliminary data.</text>
</comment>
<evidence type="ECO:0000256" key="3">
    <source>
        <dbReference type="ARBA" id="ARBA00022692"/>
    </source>
</evidence>
<dbReference type="GO" id="GO:0015031">
    <property type="term" value="P:protein transport"/>
    <property type="evidence" value="ECO:0007669"/>
    <property type="project" value="UniProtKB-KW"/>
</dbReference>
<protein>
    <submittedName>
        <fullName evidence="11">Syntaxin 6</fullName>
    </submittedName>
</protein>
<dbReference type="Proteomes" id="UP000019335">
    <property type="component" value="Chromosome 3"/>
</dbReference>
<evidence type="ECO:0000256" key="7">
    <source>
        <dbReference type="ARBA" id="ARBA00023136"/>
    </source>
</evidence>
<comment type="similarity">
    <text evidence="1">Belongs to the syntaxin family.</text>
</comment>
<dbReference type="AlphaFoldDB" id="W7TST4"/>
<dbReference type="OrthoDB" id="546861at2759"/>
<keyword evidence="12" id="KW-1185">Reference proteome</keyword>
<evidence type="ECO:0000256" key="5">
    <source>
        <dbReference type="ARBA" id="ARBA00022989"/>
    </source>
</evidence>
<sequence>MAQDPFFAAREELRNRVDYIQTQHENFLRLLQTTNTAPDLSCRDLRDSLCREIEAAENQCRELEKVVAVVEKNRQRFRHIDNHEIGQRRAFVTKMKQSLVKIWNNLESDYVKNKMSGDRRDVSMSVWAYLQRIAKTGKTLLLSRITSSPVGHSMKARRVTGLEGAVSGRTTTLRSSARGNT</sequence>
<evidence type="ECO:0000256" key="6">
    <source>
        <dbReference type="ARBA" id="ARBA00023034"/>
    </source>
</evidence>
<keyword evidence="4" id="KW-0653">Protein transport</keyword>
<dbReference type="GO" id="GO:0048193">
    <property type="term" value="P:Golgi vesicle transport"/>
    <property type="evidence" value="ECO:0007669"/>
    <property type="project" value="InterPro"/>
</dbReference>
<dbReference type="SUPFAM" id="SSF47661">
    <property type="entry name" value="t-snare proteins"/>
    <property type="match status" value="1"/>
</dbReference>
<keyword evidence="5" id="KW-1133">Transmembrane helix</keyword>
<keyword evidence="3" id="KW-0812">Transmembrane</keyword>
<accession>W7TST4</accession>
<evidence type="ECO:0000256" key="8">
    <source>
        <dbReference type="ARBA" id="ARBA00037801"/>
    </source>
</evidence>
<dbReference type="EMBL" id="AZIL01000177">
    <property type="protein sequence ID" value="EWM29217.1"/>
    <property type="molecule type" value="Genomic_DNA"/>
</dbReference>
<dbReference type="GO" id="GO:0005794">
    <property type="term" value="C:Golgi apparatus"/>
    <property type="evidence" value="ECO:0007669"/>
    <property type="project" value="UniProtKB-SubCell"/>
</dbReference>
<proteinExistence type="inferred from homology"/>
<dbReference type="InterPro" id="IPR010989">
    <property type="entry name" value="SNARE"/>
</dbReference>
<evidence type="ECO:0000313" key="11">
    <source>
        <dbReference type="EMBL" id="EWM29217.1"/>
    </source>
</evidence>
<evidence type="ECO:0000256" key="4">
    <source>
        <dbReference type="ARBA" id="ARBA00022927"/>
    </source>
</evidence>
<organism evidence="11 12">
    <name type="scientific">Nannochloropsis gaditana</name>
    <dbReference type="NCBI Taxonomy" id="72520"/>
    <lineage>
        <taxon>Eukaryota</taxon>
        <taxon>Sar</taxon>
        <taxon>Stramenopiles</taxon>
        <taxon>Ochrophyta</taxon>
        <taxon>Eustigmatophyceae</taxon>
        <taxon>Eustigmatales</taxon>
        <taxon>Monodopsidaceae</taxon>
        <taxon>Nannochloropsis</taxon>
    </lineage>
</organism>
<dbReference type="GO" id="GO:0016020">
    <property type="term" value="C:membrane"/>
    <property type="evidence" value="ECO:0007669"/>
    <property type="project" value="InterPro"/>
</dbReference>
<feature type="domain" description="Syntaxin 6/10/61 N-terminal" evidence="10">
    <location>
        <begin position="4"/>
        <end position="101"/>
    </location>
</feature>
<dbReference type="FunFam" id="1.20.58.90:FF:000004">
    <property type="entry name" value="Syntaxin 10"/>
    <property type="match status" value="1"/>
</dbReference>
<comment type="subcellular location">
    <subcellularLocation>
        <location evidence="8">Golgi apparatus</location>
        <location evidence="8">trans-Golgi network membrane</location>
        <topology evidence="8">Single-pass type IV membrane protein</topology>
    </subcellularLocation>
</comment>
<evidence type="ECO:0000313" key="12">
    <source>
        <dbReference type="Proteomes" id="UP000019335"/>
    </source>
</evidence>
<evidence type="ECO:0000256" key="1">
    <source>
        <dbReference type="ARBA" id="ARBA00009063"/>
    </source>
</evidence>
<name>W7TST4_9STRA</name>